<sequence length="361" mass="41884">MVETKDLNRIFTLSKNVYENLADSMSKEIFAARMSYNLTNDKKHVLDLVGMNPRFDPKKDSKLRALSDRLQRINEQSDARLIIYGAGWYGQYLHTHLSEFDWYAFCDRDRNKQGGTFCDLPIISPEELMTNYKSDYVVISSWLIYEEIYKELQSFGFTEDQIIYENIRFEDVNHQYFEESIMTPQLNEVFIDAGCFDCGTSLLFREWCGGNYDKIYAFEPDPKCYDKCQAVIHQEQLQNIELLNAGVWSGDDQMNFNPIGNGSSSIDSEGIVSIKLRSIDNVLQGSRATFIKMDIEGAELEALRGARETIVKHRPRLAICVYHKPEDMLTIQLYLQSCVPDYKFYLRHYSNSVTETVLYAI</sequence>
<organism evidence="2 3">
    <name type="scientific">Paenibacillus soyae</name>
    <dbReference type="NCBI Taxonomy" id="2969249"/>
    <lineage>
        <taxon>Bacteria</taxon>
        <taxon>Bacillati</taxon>
        <taxon>Bacillota</taxon>
        <taxon>Bacilli</taxon>
        <taxon>Bacillales</taxon>
        <taxon>Paenibacillaceae</taxon>
        <taxon>Paenibacillus</taxon>
    </lineage>
</organism>
<dbReference type="EMBL" id="JANIPJ010000019">
    <property type="protein sequence ID" value="MCR2806711.1"/>
    <property type="molecule type" value="Genomic_DNA"/>
</dbReference>
<dbReference type="Gene3D" id="3.40.50.150">
    <property type="entry name" value="Vaccinia Virus protein VP39"/>
    <property type="match status" value="1"/>
</dbReference>
<comment type="caution">
    <text evidence="2">The sequence shown here is derived from an EMBL/GenBank/DDBJ whole genome shotgun (WGS) entry which is preliminary data.</text>
</comment>
<dbReference type="RefSeq" id="WP_257450455.1">
    <property type="nucleotide sequence ID" value="NZ_JANIPJ010000019.1"/>
</dbReference>
<dbReference type="AlphaFoldDB" id="A0A9X2MTH9"/>
<dbReference type="InterPro" id="IPR029063">
    <property type="entry name" value="SAM-dependent_MTases_sf"/>
</dbReference>
<dbReference type="Gene3D" id="3.40.50.720">
    <property type="entry name" value="NAD(P)-binding Rossmann-like Domain"/>
    <property type="match status" value="1"/>
</dbReference>
<dbReference type="Proteomes" id="UP001141950">
    <property type="component" value="Unassembled WGS sequence"/>
</dbReference>
<dbReference type="PANTHER" id="PTHR34203">
    <property type="entry name" value="METHYLTRANSFERASE, FKBM FAMILY PROTEIN"/>
    <property type="match status" value="1"/>
</dbReference>
<accession>A0A9X2MTH9</accession>
<dbReference type="GO" id="GO:0032259">
    <property type="term" value="P:methylation"/>
    <property type="evidence" value="ECO:0007669"/>
    <property type="project" value="UniProtKB-KW"/>
</dbReference>
<proteinExistence type="predicted"/>
<feature type="domain" description="Methyltransferase FkbM" evidence="1">
    <location>
        <begin position="209"/>
        <end position="338"/>
    </location>
</feature>
<keyword evidence="2" id="KW-0808">Transferase</keyword>
<dbReference type="Pfam" id="PF05050">
    <property type="entry name" value="Methyltransf_21"/>
    <property type="match status" value="1"/>
</dbReference>
<keyword evidence="2" id="KW-0489">Methyltransferase</keyword>
<reference evidence="2" key="1">
    <citation type="submission" date="2022-08" db="EMBL/GenBank/DDBJ databases">
        <title>The genomic sequence of strain Paenibacillus sp. SCIV0701.</title>
        <authorList>
            <person name="Zhao H."/>
        </authorList>
    </citation>
    <scope>NUCLEOTIDE SEQUENCE</scope>
    <source>
        <strain evidence="2">SCIV0701</strain>
    </source>
</reference>
<name>A0A9X2MTH9_9BACL</name>
<dbReference type="InterPro" id="IPR052514">
    <property type="entry name" value="SAM-dependent_MTase"/>
</dbReference>
<dbReference type="NCBIfam" id="TIGR01444">
    <property type="entry name" value="fkbM_fam"/>
    <property type="match status" value="1"/>
</dbReference>
<dbReference type="PANTHER" id="PTHR34203:SF15">
    <property type="entry name" value="SLL1173 PROTEIN"/>
    <property type="match status" value="1"/>
</dbReference>
<dbReference type="GO" id="GO:0008168">
    <property type="term" value="F:methyltransferase activity"/>
    <property type="evidence" value="ECO:0007669"/>
    <property type="project" value="UniProtKB-KW"/>
</dbReference>
<dbReference type="InterPro" id="IPR006342">
    <property type="entry name" value="FkbM_mtfrase"/>
</dbReference>
<protein>
    <submittedName>
        <fullName evidence="2">FkbM family methyltransferase</fullName>
    </submittedName>
</protein>
<gene>
    <name evidence="2" type="ORF">NQZ67_22775</name>
</gene>
<evidence type="ECO:0000313" key="2">
    <source>
        <dbReference type="EMBL" id="MCR2806711.1"/>
    </source>
</evidence>
<evidence type="ECO:0000313" key="3">
    <source>
        <dbReference type="Proteomes" id="UP001141950"/>
    </source>
</evidence>
<dbReference type="SUPFAM" id="SSF53335">
    <property type="entry name" value="S-adenosyl-L-methionine-dependent methyltransferases"/>
    <property type="match status" value="1"/>
</dbReference>
<evidence type="ECO:0000259" key="1">
    <source>
        <dbReference type="Pfam" id="PF05050"/>
    </source>
</evidence>
<keyword evidence="3" id="KW-1185">Reference proteome</keyword>